<proteinExistence type="predicted"/>
<evidence type="ECO:0000313" key="2">
    <source>
        <dbReference type="Proteomes" id="UP001147782"/>
    </source>
</evidence>
<gene>
    <name evidence="1" type="ORF">N7496_010298</name>
</gene>
<reference evidence="1" key="2">
    <citation type="journal article" date="2023" name="IMA Fungus">
        <title>Comparative genomic study of the Penicillium genus elucidates a diverse pangenome and 15 lateral gene transfer events.</title>
        <authorList>
            <person name="Petersen C."/>
            <person name="Sorensen T."/>
            <person name="Nielsen M.R."/>
            <person name="Sondergaard T.E."/>
            <person name="Sorensen J.L."/>
            <person name="Fitzpatrick D.A."/>
            <person name="Frisvad J.C."/>
            <person name="Nielsen K.L."/>
        </authorList>
    </citation>
    <scope>NUCLEOTIDE SEQUENCE</scope>
    <source>
        <strain evidence="1">IBT 29864</strain>
    </source>
</reference>
<name>A0A9W9V2Y8_9EURO</name>
<evidence type="ECO:0000313" key="1">
    <source>
        <dbReference type="EMBL" id="KAJ5364585.1"/>
    </source>
</evidence>
<dbReference type="AlphaFoldDB" id="A0A9W9V2Y8"/>
<accession>A0A9W9V2Y8</accession>
<sequence length="310" mass="34193">MFYNCGGDFFKRVTVENQNQNTNQLTDSYTATSICDNVFDYIQNGIASQGTSFPGEITNQQTGEAYIVLNYISNYENAGGNRQDSCGLDGGGTGQCSALKQSLWPIAVSDQKNLGKLATQDYKLIQGYTESMSCDEFPFGGSNPKTWGGSPRTFTLNLVHNTEGRPLAGGGDYSLTNSMPWSQVIGGINLQDNPNLTLNGKNAVCAIDGLGEKWDNGDKIYKHYFVGCFVIFISSAVPYKRDAPVNWEVEEVRLSDDWRETMIGVDEADLGDYLTDGVPDILRQGRTLPSEVHKKSDHLKHRSHARHHGH</sequence>
<comment type="caution">
    <text evidence="1">The sequence shown here is derived from an EMBL/GenBank/DDBJ whole genome shotgun (WGS) entry which is preliminary data.</text>
</comment>
<reference evidence="1" key="1">
    <citation type="submission" date="2022-11" db="EMBL/GenBank/DDBJ databases">
        <authorList>
            <person name="Petersen C."/>
        </authorList>
    </citation>
    <scope>NUCLEOTIDE SEQUENCE</scope>
    <source>
        <strain evidence="1">IBT 29864</strain>
    </source>
</reference>
<organism evidence="1 2">
    <name type="scientific">Penicillium cataractarum</name>
    <dbReference type="NCBI Taxonomy" id="2100454"/>
    <lineage>
        <taxon>Eukaryota</taxon>
        <taxon>Fungi</taxon>
        <taxon>Dikarya</taxon>
        <taxon>Ascomycota</taxon>
        <taxon>Pezizomycotina</taxon>
        <taxon>Eurotiomycetes</taxon>
        <taxon>Eurotiomycetidae</taxon>
        <taxon>Eurotiales</taxon>
        <taxon>Aspergillaceae</taxon>
        <taxon>Penicillium</taxon>
    </lineage>
</organism>
<dbReference type="GeneID" id="81442390"/>
<dbReference type="Proteomes" id="UP001147782">
    <property type="component" value="Unassembled WGS sequence"/>
</dbReference>
<dbReference type="EMBL" id="JAPZBS010000008">
    <property type="protein sequence ID" value="KAJ5364585.1"/>
    <property type="molecule type" value="Genomic_DNA"/>
</dbReference>
<dbReference type="RefSeq" id="XP_056552211.1">
    <property type="nucleotide sequence ID" value="XM_056703211.1"/>
</dbReference>
<keyword evidence="2" id="KW-1185">Reference proteome</keyword>
<dbReference type="OrthoDB" id="73875at2759"/>
<protein>
    <submittedName>
        <fullName evidence="1">Uncharacterized protein</fullName>
    </submittedName>
</protein>